<reference evidence="2 3" key="1">
    <citation type="submission" date="2024-01" db="EMBL/GenBank/DDBJ databases">
        <title>Uliginosibacterium soil sp. nov.</title>
        <authorList>
            <person name="Lv Y."/>
        </authorList>
    </citation>
    <scope>NUCLEOTIDE SEQUENCE [LARGE SCALE GENOMIC DNA]</scope>
    <source>
        <strain evidence="2 3">H3</strain>
    </source>
</reference>
<dbReference type="SUPFAM" id="SSF55729">
    <property type="entry name" value="Acyl-CoA N-acyltransferases (Nat)"/>
    <property type="match status" value="1"/>
</dbReference>
<keyword evidence="3" id="KW-1185">Reference proteome</keyword>
<accession>A0ABU6K7J7</accession>
<protein>
    <submittedName>
        <fullName evidence="2">Long-chain N-acyl amino acid synthase</fullName>
    </submittedName>
</protein>
<sequence length="257" mass="29498">MREICNASGHAAPEGIRLSTFDAHFHLSKQLAPSREADRQRIRLTDRAFRLACIQDDTEFALAANLIEQRYAWRGYQIENEALFERPSNQVTFAAYQGESVVGTLTLRTDSSHGLLADELYQDDIDWYRTHRNAHCCELTRFALAPTRQSKEVFASLFHLAFIFGREIHQVSDVFIEVNPRHVSFYHRMLGLGQVGTERICKRVAAPAVLMHGDLSHIETQIDEHGGSPYLRAKSLYPYFFSKQEALSVIEQLRWTQ</sequence>
<evidence type="ECO:0000313" key="3">
    <source>
        <dbReference type="Proteomes" id="UP001331561"/>
    </source>
</evidence>
<feature type="domain" description="N-acyl amino acid synthase FeeM catalytic core" evidence="1">
    <location>
        <begin position="63"/>
        <end position="213"/>
    </location>
</feature>
<dbReference type="Proteomes" id="UP001331561">
    <property type="component" value="Unassembled WGS sequence"/>
</dbReference>
<name>A0ABU6K7J7_9RHOO</name>
<evidence type="ECO:0000259" key="1">
    <source>
        <dbReference type="Pfam" id="PF21926"/>
    </source>
</evidence>
<gene>
    <name evidence="2" type="ORF">VVD49_15985</name>
</gene>
<dbReference type="InterPro" id="IPR054597">
    <property type="entry name" value="FeeM_cat"/>
</dbReference>
<proteinExistence type="predicted"/>
<evidence type="ECO:0000313" key="2">
    <source>
        <dbReference type="EMBL" id="MEC5387230.1"/>
    </source>
</evidence>
<dbReference type="EMBL" id="JAYXHS010000003">
    <property type="protein sequence ID" value="MEC5387230.1"/>
    <property type="molecule type" value="Genomic_DNA"/>
</dbReference>
<comment type="caution">
    <text evidence="2">The sequence shown here is derived from an EMBL/GenBank/DDBJ whole genome shotgun (WGS) entry which is preliminary data.</text>
</comment>
<dbReference type="InterPro" id="IPR016181">
    <property type="entry name" value="Acyl_CoA_acyltransferase"/>
</dbReference>
<dbReference type="Pfam" id="PF21926">
    <property type="entry name" value="FeeM"/>
    <property type="match status" value="1"/>
</dbReference>
<organism evidence="2 3">
    <name type="scientific">Uliginosibacterium silvisoli</name>
    <dbReference type="NCBI Taxonomy" id="3114758"/>
    <lineage>
        <taxon>Bacteria</taxon>
        <taxon>Pseudomonadati</taxon>
        <taxon>Pseudomonadota</taxon>
        <taxon>Betaproteobacteria</taxon>
        <taxon>Rhodocyclales</taxon>
        <taxon>Zoogloeaceae</taxon>
        <taxon>Uliginosibacterium</taxon>
    </lineage>
</organism>
<dbReference type="Gene3D" id="3.40.630.30">
    <property type="match status" value="1"/>
</dbReference>
<dbReference type="RefSeq" id="WP_327600206.1">
    <property type="nucleotide sequence ID" value="NZ_JAYXHS010000003.1"/>
</dbReference>